<evidence type="ECO:0000256" key="1">
    <source>
        <dbReference type="SAM" id="MobiDB-lite"/>
    </source>
</evidence>
<feature type="compositionally biased region" description="Low complexity" evidence="1">
    <location>
        <begin position="411"/>
        <end position="428"/>
    </location>
</feature>
<dbReference type="OrthoDB" id="10463929at2759"/>
<organism evidence="3 4">
    <name type="scientific">Eimeria tenella</name>
    <name type="common">Coccidian parasite</name>
    <dbReference type="NCBI Taxonomy" id="5802"/>
    <lineage>
        <taxon>Eukaryota</taxon>
        <taxon>Sar</taxon>
        <taxon>Alveolata</taxon>
        <taxon>Apicomplexa</taxon>
        <taxon>Conoidasida</taxon>
        <taxon>Coccidia</taxon>
        <taxon>Eucoccidiorida</taxon>
        <taxon>Eimeriorina</taxon>
        <taxon>Eimeriidae</taxon>
        <taxon>Eimeria</taxon>
    </lineage>
</organism>
<keyword evidence="2" id="KW-0472">Membrane</keyword>
<reference evidence="3" key="2">
    <citation type="submission" date="2013-10" db="EMBL/GenBank/DDBJ databases">
        <authorList>
            <person name="Aslett M."/>
        </authorList>
    </citation>
    <scope>NUCLEOTIDE SEQUENCE [LARGE SCALE GENOMIC DNA]</scope>
    <source>
        <strain evidence="3">Houghton</strain>
    </source>
</reference>
<name>U6KMC2_EIMTE</name>
<dbReference type="AlphaFoldDB" id="U6KMC2"/>
<dbReference type="VEuPathDB" id="ToxoDB:ETH_00016315"/>
<evidence type="ECO:0000256" key="2">
    <source>
        <dbReference type="SAM" id="Phobius"/>
    </source>
</evidence>
<feature type="compositionally biased region" description="Polar residues" evidence="1">
    <location>
        <begin position="123"/>
        <end position="133"/>
    </location>
</feature>
<dbReference type="RefSeq" id="XP_013228794.1">
    <property type="nucleotide sequence ID" value="XM_013373340.1"/>
</dbReference>
<protein>
    <recommendedName>
        <fullName evidence="5">Transmembrane protein</fullName>
    </recommendedName>
</protein>
<feature type="region of interest" description="Disordered" evidence="1">
    <location>
        <begin position="533"/>
        <end position="577"/>
    </location>
</feature>
<dbReference type="Proteomes" id="UP000030747">
    <property type="component" value="Unassembled WGS sequence"/>
</dbReference>
<evidence type="ECO:0000313" key="3">
    <source>
        <dbReference type="EMBL" id="CDJ37956.1"/>
    </source>
</evidence>
<evidence type="ECO:0000313" key="4">
    <source>
        <dbReference type="Proteomes" id="UP000030747"/>
    </source>
</evidence>
<feature type="region of interest" description="Disordered" evidence="1">
    <location>
        <begin position="1"/>
        <end position="46"/>
    </location>
</feature>
<dbReference type="GeneID" id="25252417"/>
<keyword evidence="4" id="KW-1185">Reference proteome</keyword>
<feature type="region of interest" description="Disordered" evidence="1">
    <location>
        <begin position="106"/>
        <end position="133"/>
    </location>
</feature>
<accession>U6KMC2</accession>
<keyword evidence="2" id="KW-1133">Transmembrane helix</keyword>
<feature type="transmembrane region" description="Helical" evidence="2">
    <location>
        <begin position="61"/>
        <end position="81"/>
    </location>
</feature>
<feature type="region of interest" description="Disordered" evidence="1">
    <location>
        <begin position="382"/>
        <end position="442"/>
    </location>
</feature>
<proteinExistence type="predicted"/>
<evidence type="ECO:0008006" key="5">
    <source>
        <dbReference type="Google" id="ProtNLM"/>
    </source>
</evidence>
<keyword evidence="2" id="KW-0812">Transmembrane</keyword>
<feature type="region of interest" description="Disordered" evidence="1">
    <location>
        <begin position="507"/>
        <end position="526"/>
    </location>
</feature>
<dbReference type="EMBL" id="HG673798">
    <property type="protein sequence ID" value="CDJ37956.1"/>
    <property type="molecule type" value="Genomic_DNA"/>
</dbReference>
<sequence length="577" mass="62232">MAGSFPVPSPMLRERHSESPGARYETSPDNNKPQGPAQGEAFKRDSVSLFRHRSRKRNRRLYFSLAAQVAVALLAVAYVVLRCSIQIGSRNGISAVHRSLSSAESGDEDFQGACGGADAPSIPTDSLFPTPSPQRSLIMRGERYAGNLTEFVKQMSRVGVGIHPDDRRNLLSTTLGLVVVELGALVSLMGPRFPAVGVTVSRVNNTVQDLRATLGPEDISHTTLRHFRRMHTLLKCLRRLKATSEGMSEAEIFLRFEQLLELQETALTQMWLGLKNLAVCYSDSGPDHPGIPSAVDAIKKTVMARKAHVLREPLYRAWMMEFHGEKWHFGITTYRNIQRFIAEGPRSHEETMEDLQSTELGALHAREAAVWRVQEALQVPETVTGDQSGAQDSDKETAASSEVAVPSRDWTTPGGSSTRSSPVSEPSGTGRGETRSRESAVSKLQEAFDLSLLVSGEELDTGDSSEQFYEADSPDEFPEVFYTPSSSPTPGHTEDVFGASGVERFAGLLGGPSPSETSAGPALFGPFTTFSSEDHSSFPSTSAGWGAVGSLPAPAPHETGEASASSETPSAFGPPGT</sequence>
<dbReference type="VEuPathDB" id="ToxoDB:ETH2_0506000"/>
<gene>
    <name evidence="3" type="ORF">ETH_00016315</name>
</gene>
<reference evidence="3" key="1">
    <citation type="submission" date="2013-10" db="EMBL/GenBank/DDBJ databases">
        <title>Genomic analysis of the causative agents of coccidiosis in chickens.</title>
        <authorList>
            <person name="Reid A.J."/>
            <person name="Blake D."/>
            <person name="Billington K."/>
            <person name="Browne H."/>
            <person name="Dunn M."/>
            <person name="Hung S."/>
            <person name="Kawahara F."/>
            <person name="Miranda-Saavedra D."/>
            <person name="Mourier T."/>
            <person name="Nagra H."/>
            <person name="Otto T.D."/>
            <person name="Rawlings N."/>
            <person name="Sanchez A."/>
            <person name="Sanders M."/>
            <person name="Subramaniam C."/>
            <person name="Tay Y."/>
            <person name="Dear P."/>
            <person name="Doerig C."/>
            <person name="Gruber A."/>
            <person name="Parkinson J."/>
            <person name="Shirley M."/>
            <person name="Wan K.L."/>
            <person name="Berriman M."/>
            <person name="Tomley F."/>
            <person name="Pain A."/>
        </authorList>
    </citation>
    <scope>NUCLEOTIDE SEQUENCE [LARGE SCALE GENOMIC DNA]</scope>
    <source>
        <strain evidence="3">Houghton</strain>
    </source>
</reference>